<dbReference type="PROSITE" id="PS50088">
    <property type="entry name" value="ANK_REPEAT"/>
    <property type="match status" value="3"/>
</dbReference>
<dbReference type="VEuPathDB" id="FungiDB:NEUTE1DRAFT_33512"/>
<feature type="non-terminal residue" evidence="4">
    <location>
        <position position="1"/>
    </location>
</feature>
<dbReference type="PANTHER" id="PTHR24180:SF45">
    <property type="entry name" value="POLY [ADP-RIBOSE] POLYMERASE TANKYRASE"/>
    <property type="match status" value="1"/>
</dbReference>
<evidence type="ECO:0000313" key="5">
    <source>
        <dbReference type="Proteomes" id="UP000008065"/>
    </source>
</evidence>
<dbReference type="SMART" id="SM00248">
    <property type="entry name" value="ANK"/>
    <property type="match status" value="3"/>
</dbReference>
<evidence type="ECO:0000256" key="3">
    <source>
        <dbReference type="PROSITE-ProRule" id="PRU00023"/>
    </source>
</evidence>
<feature type="repeat" description="ANK" evidence="3">
    <location>
        <begin position="30"/>
        <end position="62"/>
    </location>
</feature>
<dbReference type="HOGENOM" id="CLU_2284142_0_0_1"/>
<accession>F8MGP5</accession>
<organism evidence="4 5">
    <name type="scientific">Neurospora tetrasperma (strain FGSC 2508 / ATCC MYA-4615 / P0657)</name>
    <dbReference type="NCBI Taxonomy" id="510951"/>
    <lineage>
        <taxon>Eukaryota</taxon>
        <taxon>Fungi</taxon>
        <taxon>Dikarya</taxon>
        <taxon>Ascomycota</taxon>
        <taxon>Pezizomycotina</taxon>
        <taxon>Sordariomycetes</taxon>
        <taxon>Sordariomycetidae</taxon>
        <taxon>Sordariales</taxon>
        <taxon>Sordariaceae</taxon>
        <taxon>Neurospora</taxon>
    </lineage>
</organism>
<feature type="non-terminal residue" evidence="4">
    <location>
        <position position="102"/>
    </location>
</feature>
<name>F8MGP5_NEUT8</name>
<dbReference type="InterPro" id="IPR051637">
    <property type="entry name" value="Ank_repeat_dom-contain_49"/>
</dbReference>
<evidence type="ECO:0000313" key="4">
    <source>
        <dbReference type="EMBL" id="EGO58667.1"/>
    </source>
</evidence>
<evidence type="ECO:0000256" key="2">
    <source>
        <dbReference type="ARBA" id="ARBA00023043"/>
    </source>
</evidence>
<reference evidence="5" key="1">
    <citation type="journal article" date="2011" name="Genetics">
        <title>Massive changes in genome architecture accompany the transition to self-fertility in the filamentous fungus Neurospora tetrasperma.</title>
        <authorList>
            <person name="Ellison C.E."/>
            <person name="Stajich J.E."/>
            <person name="Jacobson D.J."/>
            <person name="Natvig D.O."/>
            <person name="Lapidus A."/>
            <person name="Foster B."/>
            <person name="Aerts A."/>
            <person name="Riley R."/>
            <person name="Lindquist E.A."/>
            <person name="Grigoriev I.V."/>
            <person name="Taylor J.W."/>
        </authorList>
    </citation>
    <scope>NUCLEOTIDE SEQUENCE [LARGE SCALE GENOMIC DNA]</scope>
    <source>
        <strain evidence="5">FGSC 2508 / P0657</strain>
    </source>
</reference>
<dbReference type="SUPFAM" id="SSF48403">
    <property type="entry name" value="Ankyrin repeat"/>
    <property type="match status" value="1"/>
</dbReference>
<dbReference type="RefSeq" id="XP_009848714.1">
    <property type="nucleotide sequence ID" value="XM_009850412.1"/>
</dbReference>
<dbReference type="Pfam" id="PF00023">
    <property type="entry name" value="Ank"/>
    <property type="match status" value="1"/>
</dbReference>
<gene>
    <name evidence="4" type="ORF">NEUTE1DRAFT_33512</name>
</gene>
<dbReference type="GeneID" id="20827445"/>
<dbReference type="InterPro" id="IPR036770">
    <property type="entry name" value="Ankyrin_rpt-contain_sf"/>
</dbReference>
<evidence type="ECO:0000256" key="1">
    <source>
        <dbReference type="ARBA" id="ARBA00022737"/>
    </source>
</evidence>
<dbReference type="InterPro" id="IPR002110">
    <property type="entry name" value="Ankyrin_rpt"/>
</dbReference>
<dbReference type="AlphaFoldDB" id="F8MGP5"/>
<dbReference type="PROSITE" id="PS50297">
    <property type="entry name" value="ANK_REP_REGION"/>
    <property type="match status" value="2"/>
</dbReference>
<dbReference type="OrthoDB" id="4772757at2759"/>
<keyword evidence="5" id="KW-1185">Reference proteome</keyword>
<dbReference type="Pfam" id="PF12796">
    <property type="entry name" value="Ank_2"/>
    <property type="match status" value="1"/>
</dbReference>
<keyword evidence="2 3" id="KW-0040">ANK repeat</keyword>
<feature type="repeat" description="ANK" evidence="3">
    <location>
        <begin position="63"/>
        <end position="95"/>
    </location>
</feature>
<protein>
    <submittedName>
        <fullName evidence="4">Uncharacterized protein</fullName>
    </submittedName>
</protein>
<dbReference type="Proteomes" id="UP000008065">
    <property type="component" value="Unassembled WGS sequence"/>
</dbReference>
<keyword evidence="1" id="KW-0677">Repeat</keyword>
<proteinExistence type="predicted"/>
<dbReference type="PANTHER" id="PTHR24180">
    <property type="entry name" value="CYCLIN-DEPENDENT KINASE INHIBITOR 2C-RELATED"/>
    <property type="match status" value="1"/>
</dbReference>
<feature type="repeat" description="ANK" evidence="3">
    <location>
        <begin position="1"/>
        <end position="30"/>
    </location>
</feature>
<sequence>TPLALAARLDQRDIMHLLIAAGAKVDVGWNKRSPLYEAVDAGYVECFAILLNYGASVNVLDASGRTLVHVAARCNNVEIGKRLANRVIDVNTIDFDGNTALM</sequence>
<dbReference type="EMBL" id="GL891303">
    <property type="protein sequence ID" value="EGO58667.1"/>
    <property type="molecule type" value="Genomic_DNA"/>
</dbReference>
<dbReference type="KEGG" id="nte:NEUTE1DRAFT33512"/>
<dbReference type="Gene3D" id="1.25.40.20">
    <property type="entry name" value="Ankyrin repeat-containing domain"/>
    <property type="match status" value="2"/>
</dbReference>